<dbReference type="OrthoDB" id="125201at2157"/>
<sequence>MLVKRVIMFVMCLSLCLMLTASGESSFTNDIRISGQTIDFAIHEYYSGNDSREFKESLDINEDGFVNSSETEFFFSSFQGKKLDQYRGYVIADDGNTDLSMDSFDIELNGEVGEVDTSDMSVTVSINYRTNSSFSRGNHNIWILGHPSINHMSITLPEDAQLHSYDGLDNSSVSVENDRIILEGVSGIRSFNVDDRLTYEYAVSMDIRNGFFLADMSVFSFLYS</sequence>
<evidence type="ECO:0000313" key="1">
    <source>
        <dbReference type="EMBL" id="QLC49667.1"/>
    </source>
</evidence>
<proteinExistence type="predicted"/>
<gene>
    <name evidence="1" type="ORF">HWN40_05085</name>
</gene>
<dbReference type="AlphaFoldDB" id="A0A7D5IP72"/>
<dbReference type="Proteomes" id="UP000509594">
    <property type="component" value="Chromosome"/>
</dbReference>
<protein>
    <submittedName>
        <fullName evidence="1">Uncharacterized protein</fullName>
    </submittedName>
</protein>
<evidence type="ECO:0000313" key="2">
    <source>
        <dbReference type="Proteomes" id="UP000509594"/>
    </source>
</evidence>
<organism evidence="1 2">
    <name type="scientific">Methanolobus zinderi</name>
    <dbReference type="NCBI Taxonomy" id="536044"/>
    <lineage>
        <taxon>Archaea</taxon>
        <taxon>Methanobacteriati</taxon>
        <taxon>Methanobacteriota</taxon>
        <taxon>Stenosarchaea group</taxon>
        <taxon>Methanomicrobia</taxon>
        <taxon>Methanosarcinales</taxon>
        <taxon>Methanosarcinaceae</taxon>
        <taxon>Methanolobus</taxon>
    </lineage>
</organism>
<accession>A0A7D5IP72</accession>
<name>A0A7D5IP72_9EURY</name>
<keyword evidence="2" id="KW-1185">Reference proteome</keyword>
<dbReference type="RefSeq" id="WP_176964723.1">
    <property type="nucleotide sequence ID" value="NZ_CP058215.1"/>
</dbReference>
<reference evidence="1 2" key="1">
    <citation type="submission" date="2020-06" db="EMBL/GenBank/DDBJ databases">
        <title>Methanolobus halotolerans sp. nov., isolated from a saline lake Tus in Siberia.</title>
        <authorList>
            <person name="Shen Y."/>
            <person name="Chen S.-C."/>
            <person name="Lai M.-C."/>
            <person name="Huang H.-H."/>
            <person name="Chiu H.-H."/>
            <person name="Tang S.-L."/>
            <person name="Rogozin D.Y."/>
            <person name="Degermendzhy A.G."/>
        </authorList>
    </citation>
    <scope>NUCLEOTIDE SEQUENCE [LARGE SCALE GENOMIC DNA]</scope>
    <source>
        <strain evidence="1 2">DSM 21339</strain>
    </source>
</reference>
<dbReference type="GeneID" id="55821026"/>
<dbReference type="EMBL" id="CP058215">
    <property type="protein sequence ID" value="QLC49667.1"/>
    <property type="molecule type" value="Genomic_DNA"/>
</dbReference>
<dbReference type="KEGG" id="mzi:HWN40_05085"/>